<reference evidence="1" key="1">
    <citation type="journal article" date="2022" name="Gene">
        <title>A genome-led study on the pathogenesis of Fusobacterium necrophorum infections.</title>
        <authorList>
            <person name="Thapa G."/>
            <person name="Jayal A."/>
            <person name="Sikazwe E."/>
            <person name="Perry T."/>
            <person name="Mohammed Al Balushi A."/>
            <person name="Livingstone P."/>
        </authorList>
    </citation>
    <scope>NUCLEOTIDE SEQUENCE</scope>
    <source>
        <strain evidence="1">BRON_8</strain>
    </source>
</reference>
<gene>
    <name evidence="1" type="ORF">MWG07_12095</name>
</gene>
<evidence type="ECO:0000313" key="1">
    <source>
        <dbReference type="EMBL" id="MDK4512992.1"/>
    </source>
</evidence>
<dbReference type="AlphaFoldDB" id="A0AAW6WF81"/>
<name>A0AAW6WF81_9FUSO</name>
<protein>
    <recommendedName>
        <fullName evidence="3">50S ribosomal protein L29</fullName>
    </recommendedName>
</protein>
<dbReference type="EMBL" id="JAMGTK010000034">
    <property type="protein sequence ID" value="MDK4512992.1"/>
    <property type="molecule type" value="Genomic_DNA"/>
</dbReference>
<accession>A0AAW6WF81</accession>
<proteinExistence type="predicted"/>
<dbReference type="RefSeq" id="WP_187104792.1">
    <property type="nucleotide sequence ID" value="NZ_JAMGSS010000070.1"/>
</dbReference>
<keyword evidence="2" id="KW-1185">Reference proteome</keyword>
<reference evidence="1" key="2">
    <citation type="submission" date="2022-04" db="EMBL/GenBank/DDBJ databases">
        <authorList>
            <person name="Livingstone P.G."/>
        </authorList>
    </citation>
    <scope>NUCLEOTIDE SEQUENCE</scope>
    <source>
        <strain evidence="1">BRON_8</strain>
    </source>
</reference>
<evidence type="ECO:0008006" key="3">
    <source>
        <dbReference type="Google" id="ProtNLM"/>
    </source>
</evidence>
<sequence length="54" mass="6314">MEKLLKEIELLNEKLESLGILGERKEEMLKEFIKVRAATMPTSILKSRISRIKK</sequence>
<dbReference type="Proteomes" id="UP001173223">
    <property type="component" value="Unassembled WGS sequence"/>
</dbReference>
<evidence type="ECO:0000313" key="2">
    <source>
        <dbReference type="Proteomes" id="UP001173223"/>
    </source>
</evidence>
<organism evidence="1 2">
    <name type="scientific">Fusobacterium necrophorum</name>
    <dbReference type="NCBI Taxonomy" id="859"/>
    <lineage>
        <taxon>Bacteria</taxon>
        <taxon>Fusobacteriati</taxon>
        <taxon>Fusobacteriota</taxon>
        <taxon>Fusobacteriia</taxon>
        <taxon>Fusobacteriales</taxon>
        <taxon>Fusobacteriaceae</taxon>
        <taxon>Fusobacterium</taxon>
    </lineage>
</organism>
<comment type="caution">
    <text evidence="1">The sequence shown here is derived from an EMBL/GenBank/DDBJ whole genome shotgun (WGS) entry which is preliminary data.</text>
</comment>